<dbReference type="PIRSF" id="PIRSF005572">
    <property type="entry name" value="NifS"/>
    <property type="match status" value="1"/>
</dbReference>
<dbReference type="Proteomes" id="UP000230935">
    <property type="component" value="Unassembled WGS sequence"/>
</dbReference>
<dbReference type="Gene3D" id="3.40.640.10">
    <property type="entry name" value="Type I PLP-dependent aspartate aminotransferase-like (Major domain)"/>
    <property type="match status" value="1"/>
</dbReference>
<keyword evidence="5 8" id="KW-0663">Pyridoxal phosphate</keyword>
<comment type="similarity">
    <text evidence="2 8">Belongs to the class-V pyridoxal-phosphate-dependent aminotransferase family. Csd subfamily.</text>
</comment>
<sequence>MFNVEKIRRDFPILKQKVNGQPLVYFDNANTTQKPKAVIEAVTNVYSVYNANVHRAMHSLGVKTTVAYEGARQICADFIHAETSEIIFTSGATAALNILAYGLGKKLKRGDVILVSAMEHHSNFVPWQQIAKAAGATLQLIEVDKAGQLVINEKQFTNNVKIVAVTLMSNVFGTITDVNKVAKLAHKVGAKIVVDAAQGAAHVPIDVAKLNCDFLAFSGHKMLGPTGIGVLYGKKELLENLDPLMFGGEMILEVKVEETIFNDVPYKFEAGTTNIAGAIGLGAAIKYLQSVGLENIYRQEQQLLIYLFKQLKGIPEVQVVGGTNTSRRGGVVTFILKTKDGQVIHSHDLAEVLDSFGIAIRGGHFCAMPLMAKLGIVGASRASFYLYNTETEIDVFVKALIYARDYFSK</sequence>
<dbReference type="InterPro" id="IPR015424">
    <property type="entry name" value="PyrdxlP-dep_Trfase"/>
</dbReference>
<dbReference type="SUPFAM" id="SSF53383">
    <property type="entry name" value="PLP-dependent transferases"/>
    <property type="match status" value="1"/>
</dbReference>
<dbReference type="GO" id="GO:0031071">
    <property type="term" value="F:cysteine desulfurase activity"/>
    <property type="evidence" value="ECO:0007669"/>
    <property type="project" value="UniProtKB-UniRule"/>
</dbReference>
<comment type="caution">
    <text evidence="10">The sequence shown here is derived from an EMBL/GenBank/DDBJ whole genome shotgun (WGS) entry which is preliminary data.</text>
</comment>
<dbReference type="Gene3D" id="3.90.1150.10">
    <property type="entry name" value="Aspartate Aminotransferase, domain 1"/>
    <property type="match status" value="1"/>
</dbReference>
<evidence type="ECO:0000256" key="8">
    <source>
        <dbReference type="RuleBase" id="RU004506"/>
    </source>
</evidence>
<dbReference type="InterPro" id="IPR020578">
    <property type="entry name" value="Aminotrans_V_PyrdxlP_BS"/>
</dbReference>
<feature type="domain" description="Aminotransferase class V" evidence="9">
    <location>
        <begin position="24"/>
        <end position="396"/>
    </location>
</feature>
<protein>
    <recommendedName>
        <fullName evidence="3 8">Cysteine desulfurase</fullName>
        <ecNumber evidence="3 8">2.8.1.7</ecNumber>
    </recommendedName>
</protein>
<comment type="cofactor">
    <cofactor evidence="1 7">
        <name>pyridoxal 5'-phosphate</name>
        <dbReference type="ChEBI" id="CHEBI:597326"/>
    </cofactor>
</comment>
<dbReference type="InterPro" id="IPR015422">
    <property type="entry name" value="PyrdxlP-dep_Trfase_small"/>
</dbReference>
<evidence type="ECO:0000256" key="3">
    <source>
        <dbReference type="ARBA" id="ARBA00012239"/>
    </source>
</evidence>
<evidence type="ECO:0000313" key="10">
    <source>
        <dbReference type="EMBL" id="PIS04705.1"/>
    </source>
</evidence>
<organism evidence="10 11">
    <name type="scientific">Candidatus Buchananbacteria bacterium CG10_big_fil_rev_8_21_14_0_10_42_9</name>
    <dbReference type="NCBI Taxonomy" id="1974526"/>
    <lineage>
        <taxon>Bacteria</taxon>
        <taxon>Candidatus Buchananiibacteriota</taxon>
    </lineage>
</organism>
<dbReference type="NCBIfam" id="TIGR01979">
    <property type="entry name" value="sufS"/>
    <property type="match status" value="1"/>
</dbReference>
<evidence type="ECO:0000256" key="1">
    <source>
        <dbReference type="ARBA" id="ARBA00001933"/>
    </source>
</evidence>
<dbReference type="InterPro" id="IPR010970">
    <property type="entry name" value="Cys_dSase_SufS"/>
</dbReference>
<dbReference type="InterPro" id="IPR016454">
    <property type="entry name" value="Cysteine_dSase"/>
</dbReference>
<comment type="function">
    <text evidence="8">Catalyzes the removal of elemental sulfur and selenium atoms from L-cysteine, L-cystine, L-selenocysteine, and L-selenocystine to produce L-alanine.</text>
</comment>
<name>A0A2H0W009_9BACT</name>
<proteinExistence type="inferred from homology"/>
<dbReference type="CDD" id="cd06453">
    <property type="entry name" value="SufS_like"/>
    <property type="match status" value="1"/>
</dbReference>
<dbReference type="PANTHER" id="PTHR43586">
    <property type="entry name" value="CYSTEINE DESULFURASE"/>
    <property type="match status" value="1"/>
</dbReference>
<dbReference type="Pfam" id="PF00266">
    <property type="entry name" value="Aminotran_5"/>
    <property type="match status" value="1"/>
</dbReference>
<reference evidence="11" key="1">
    <citation type="submission" date="2017-09" db="EMBL/GenBank/DDBJ databases">
        <title>Depth-based differentiation of microbial function through sediment-hosted aquifers and enrichment of novel symbionts in the deep terrestrial subsurface.</title>
        <authorList>
            <person name="Probst A.J."/>
            <person name="Ladd B."/>
            <person name="Jarett J.K."/>
            <person name="Geller-Mcgrath D.E."/>
            <person name="Sieber C.M.K."/>
            <person name="Emerson J.B."/>
            <person name="Anantharaman K."/>
            <person name="Thomas B.C."/>
            <person name="Malmstrom R."/>
            <person name="Stieglmeier M."/>
            <person name="Klingl A."/>
            <person name="Woyke T."/>
            <person name="Ryan C.M."/>
            <person name="Banfield J.F."/>
        </authorList>
    </citation>
    <scope>NUCLEOTIDE SEQUENCE [LARGE SCALE GENOMIC DNA]</scope>
</reference>
<evidence type="ECO:0000256" key="2">
    <source>
        <dbReference type="ARBA" id="ARBA00010447"/>
    </source>
</evidence>
<comment type="catalytic activity">
    <reaction evidence="6 8">
        <text>(sulfur carrier)-H + L-cysteine = (sulfur carrier)-SH + L-alanine</text>
        <dbReference type="Rhea" id="RHEA:43892"/>
        <dbReference type="Rhea" id="RHEA-COMP:14737"/>
        <dbReference type="Rhea" id="RHEA-COMP:14739"/>
        <dbReference type="ChEBI" id="CHEBI:29917"/>
        <dbReference type="ChEBI" id="CHEBI:35235"/>
        <dbReference type="ChEBI" id="CHEBI:57972"/>
        <dbReference type="ChEBI" id="CHEBI:64428"/>
        <dbReference type="EC" id="2.8.1.7"/>
    </reaction>
</comment>
<evidence type="ECO:0000256" key="6">
    <source>
        <dbReference type="ARBA" id="ARBA00050776"/>
    </source>
</evidence>
<keyword evidence="4 8" id="KW-0808">Transferase</keyword>
<accession>A0A2H0W009</accession>
<dbReference type="PROSITE" id="PS00595">
    <property type="entry name" value="AA_TRANSFER_CLASS_5"/>
    <property type="match status" value="1"/>
</dbReference>
<dbReference type="GO" id="GO:0006534">
    <property type="term" value="P:cysteine metabolic process"/>
    <property type="evidence" value="ECO:0007669"/>
    <property type="project" value="UniProtKB-UniRule"/>
</dbReference>
<dbReference type="InterPro" id="IPR015421">
    <property type="entry name" value="PyrdxlP-dep_Trfase_major"/>
</dbReference>
<dbReference type="AlphaFoldDB" id="A0A2H0W009"/>
<evidence type="ECO:0000256" key="4">
    <source>
        <dbReference type="ARBA" id="ARBA00022679"/>
    </source>
</evidence>
<dbReference type="GO" id="GO:0030170">
    <property type="term" value="F:pyridoxal phosphate binding"/>
    <property type="evidence" value="ECO:0007669"/>
    <property type="project" value="UniProtKB-UniRule"/>
</dbReference>
<gene>
    <name evidence="10" type="ORF">COT81_05050</name>
</gene>
<evidence type="ECO:0000313" key="11">
    <source>
        <dbReference type="Proteomes" id="UP000230935"/>
    </source>
</evidence>
<evidence type="ECO:0000256" key="5">
    <source>
        <dbReference type="ARBA" id="ARBA00022898"/>
    </source>
</evidence>
<evidence type="ECO:0000256" key="7">
    <source>
        <dbReference type="RuleBase" id="RU004504"/>
    </source>
</evidence>
<dbReference type="PANTHER" id="PTHR43586:SF8">
    <property type="entry name" value="CYSTEINE DESULFURASE 1, CHLOROPLASTIC"/>
    <property type="match status" value="1"/>
</dbReference>
<dbReference type="EMBL" id="PEZZ01000040">
    <property type="protein sequence ID" value="PIS04705.1"/>
    <property type="molecule type" value="Genomic_DNA"/>
</dbReference>
<evidence type="ECO:0000259" key="9">
    <source>
        <dbReference type="Pfam" id="PF00266"/>
    </source>
</evidence>
<dbReference type="InterPro" id="IPR000192">
    <property type="entry name" value="Aminotrans_V_dom"/>
</dbReference>
<dbReference type="EC" id="2.8.1.7" evidence="3 8"/>